<accession>A0A2G8KYT8</accession>
<comment type="caution">
    <text evidence="2">The sequence shown here is derived from an EMBL/GenBank/DDBJ whole genome shotgun (WGS) entry which is preliminary data.</text>
</comment>
<organism evidence="2 3">
    <name type="scientific">Stichopus japonicus</name>
    <name type="common">Sea cucumber</name>
    <dbReference type="NCBI Taxonomy" id="307972"/>
    <lineage>
        <taxon>Eukaryota</taxon>
        <taxon>Metazoa</taxon>
        <taxon>Echinodermata</taxon>
        <taxon>Eleutherozoa</taxon>
        <taxon>Echinozoa</taxon>
        <taxon>Holothuroidea</taxon>
        <taxon>Aspidochirotacea</taxon>
        <taxon>Aspidochirotida</taxon>
        <taxon>Stichopodidae</taxon>
        <taxon>Apostichopus</taxon>
    </lineage>
</organism>
<proteinExistence type="predicted"/>
<name>A0A2G8KYT8_STIJA</name>
<feature type="region of interest" description="Disordered" evidence="1">
    <location>
        <begin position="1"/>
        <end position="24"/>
    </location>
</feature>
<feature type="compositionally biased region" description="Basic and acidic residues" evidence="1">
    <location>
        <begin position="14"/>
        <end position="24"/>
    </location>
</feature>
<protein>
    <submittedName>
        <fullName evidence="2">Uncharacterized protein</fullName>
    </submittedName>
</protein>
<evidence type="ECO:0000313" key="3">
    <source>
        <dbReference type="Proteomes" id="UP000230750"/>
    </source>
</evidence>
<sequence>MQEVCGIDYHTSSQHKESSEARKERDHKDLFTVISFLQNRDPFAEDPSLRNIETGVIADGNVNVDKAKDVGSTIVQEMAGKGVTGFSFKRSQQATTMNAKTAVKVDGDSIEVDPQLLFQRLLLASNGMYDDKAEIFRYELCSHPSSLFDTSGLMRASKSLPSLMQYGG</sequence>
<reference evidence="2 3" key="1">
    <citation type="journal article" date="2017" name="PLoS Biol.">
        <title>The sea cucumber genome provides insights into morphological evolution and visceral regeneration.</title>
        <authorList>
            <person name="Zhang X."/>
            <person name="Sun L."/>
            <person name="Yuan J."/>
            <person name="Sun Y."/>
            <person name="Gao Y."/>
            <person name="Zhang L."/>
            <person name="Li S."/>
            <person name="Dai H."/>
            <person name="Hamel J.F."/>
            <person name="Liu C."/>
            <person name="Yu Y."/>
            <person name="Liu S."/>
            <person name="Lin W."/>
            <person name="Guo K."/>
            <person name="Jin S."/>
            <person name="Xu P."/>
            <person name="Storey K.B."/>
            <person name="Huan P."/>
            <person name="Zhang T."/>
            <person name="Zhou Y."/>
            <person name="Zhang J."/>
            <person name="Lin C."/>
            <person name="Li X."/>
            <person name="Xing L."/>
            <person name="Huo D."/>
            <person name="Sun M."/>
            <person name="Wang L."/>
            <person name="Mercier A."/>
            <person name="Li F."/>
            <person name="Yang H."/>
            <person name="Xiang J."/>
        </authorList>
    </citation>
    <scope>NUCLEOTIDE SEQUENCE [LARGE SCALE GENOMIC DNA]</scope>
    <source>
        <strain evidence="2">Shaxun</strain>
        <tissue evidence="2">Muscle</tissue>
    </source>
</reference>
<dbReference type="Proteomes" id="UP000230750">
    <property type="component" value="Unassembled WGS sequence"/>
</dbReference>
<dbReference type="AlphaFoldDB" id="A0A2G8KYT8"/>
<dbReference type="EMBL" id="MRZV01000296">
    <property type="protein sequence ID" value="PIK53186.1"/>
    <property type="molecule type" value="Genomic_DNA"/>
</dbReference>
<gene>
    <name evidence="2" type="ORF">BSL78_09896</name>
</gene>
<evidence type="ECO:0000256" key="1">
    <source>
        <dbReference type="SAM" id="MobiDB-lite"/>
    </source>
</evidence>
<evidence type="ECO:0000313" key="2">
    <source>
        <dbReference type="EMBL" id="PIK53186.1"/>
    </source>
</evidence>
<dbReference type="OrthoDB" id="6753017at2759"/>
<keyword evidence="3" id="KW-1185">Reference proteome</keyword>